<reference evidence="3 4" key="1">
    <citation type="submission" date="2019-11" db="EMBL/GenBank/DDBJ databases">
        <title>Novel species isolated from a subtropical stream in China.</title>
        <authorList>
            <person name="Lu H."/>
        </authorList>
    </citation>
    <scope>NUCLEOTIDE SEQUENCE [LARGE SCALE GENOMIC DNA]</scope>
    <source>
        <strain evidence="3 4">FT92W</strain>
    </source>
</reference>
<keyword evidence="2" id="KW-0413">Isomerase</keyword>
<dbReference type="Gene3D" id="3.10.310.10">
    <property type="entry name" value="Diaminopimelate Epimerase, Chain A, domain 1"/>
    <property type="match status" value="2"/>
</dbReference>
<dbReference type="SUPFAM" id="SSF54506">
    <property type="entry name" value="Diaminopimelate epimerase-like"/>
    <property type="match status" value="1"/>
</dbReference>
<comment type="similarity">
    <text evidence="1">Belongs to the PhzF family.</text>
</comment>
<dbReference type="PANTHER" id="PTHR13774:SF39">
    <property type="entry name" value="BIOSYNTHESIS PROTEIN, PUTATIVE-RELATED"/>
    <property type="match status" value="1"/>
</dbReference>
<evidence type="ECO:0000313" key="4">
    <source>
        <dbReference type="Proteomes" id="UP000446768"/>
    </source>
</evidence>
<organism evidence="3 4">
    <name type="scientific">Pseudoduganella rivuli</name>
    <dbReference type="NCBI Taxonomy" id="2666085"/>
    <lineage>
        <taxon>Bacteria</taxon>
        <taxon>Pseudomonadati</taxon>
        <taxon>Pseudomonadota</taxon>
        <taxon>Betaproteobacteria</taxon>
        <taxon>Burkholderiales</taxon>
        <taxon>Oxalobacteraceae</taxon>
        <taxon>Telluria group</taxon>
        <taxon>Pseudoduganella</taxon>
    </lineage>
</organism>
<gene>
    <name evidence="3" type="ORF">GJ700_30280</name>
</gene>
<dbReference type="RefSeq" id="WP_154381107.1">
    <property type="nucleotide sequence ID" value="NZ_WKJJ01000026.1"/>
</dbReference>
<evidence type="ECO:0000313" key="3">
    <source>
        <dbReference type="EMBL" id="MRV76010.1"/>
    </source>
</evidence>
<dbReference type="InterPro" id="IPR003719">
    <property type="entry name" value="Phenazine_PhzF-like"/>
</dbReference>
<protein>
    <submittedName>
        <fullName evidence="3">PhzF family phenazine biosynthesis protein</fullName>
    </submittedName>
</protein>
<dbReference type="AlphaFoldDB" id="A0A7X2IU64"/>
<comment type="caution">
    <text evidence="3">The sequence shown here is derived from an EMBL/GenBank/DDBJ whole genome shotgun (WGS) entry which is preliminary data.</text>
</comment>
<name>A0A7X2IU64_9BURK</name>
<dbReference type="PANTHER" id="PTHR13774">
    <property type="entry name" value="PHENAZINE BIOSYNTHESIS PROTEIN"/>
    <property type="match status" value="1"/>
</dbReference>
<dbReference type="PIRSF" id="PIRSF016184">
    <property type="entry name" value="PhzC_PhzF"/>
    <property type="match status" value="1"/>
</dbReference>
<dbReference type="Pfam" id="PF02567">
    <property type="entry name" value="PhzC-PhzF"/>
    <property type="match status" value="1"/>
</dbReference>
<dbReference type="EMBL" id="WKJJ01000026">
    <property type="protein sequence ID" value="MRV76010.1"/>
    <property type="molecule type" value="Genomic_DNA"/>
</dbReference>
<evidence type="ECO:0000256" key="1">
    <source>
        <dbReference type="ARBA" id="ARBA00008270"/>
    </source>
</evidence>
<dbReference type="GO" id="GO:0016853">
    <property type="term" value="F:isomerase activity"/>
    <property type="evidence" value="ECO:0007669"/>
    <property type="project" value="UniProtKB-KW"/>
</dbReference>
<keyword evidence="4" id="KW-1185">Reference proteome</keyword>
<sequence>MTTITELLCFGAQPGQGNPALVVQRDGWDTAQRQHFAHAQQRSACVFIDRADDGGVVLDYFYPHTRSPLCLHATLAAAAVLLDDAAGTMTVRTALRGQPLRLSRTGAGYFVALERQPAPSVALAADLPARLLDLPGVRLASAPLVVSAGSPKLLLELPDCATLQALRPDLALIAAWGQEHGVNGCYAWARRADGAIEGRSFNHLDPALEDSATGVAAAALTLHLGHGIALHQGANRGQPCLLRTALQGETVLVGGAAEAIPYHTKAVRTI</sequence>
<accession>A0A7X2IU64</accession>
<proteinExistence type="inferred from homology"/>
<dbReference type="Proteomes" id="UP000446768">
    <property type="component" value="Unassembled WGS sequence"/>
</dbReference>
<dbReference type="GO" id="GO:0005737">
    <property type="term" value="C:cytoplasm"/>
    <property type="evidence" value="ECO:0007669"/>
    <property type="project" value="TreeGrafter"/>
</dbReference>
<evidence type="ECO:0000256" key="2">
    <source>
        <dbReference type="ARBA" id="ARBA00023235"/>
    </source>
</evidence>